<dbReference type="AlphaFoldDB" id="A0A9X2NBX4"/>
<name>A0A9X2NBX4_9PSEU</name>
<protein>
    <submittedName>
        <fullName evidence="2">Uncharacterized protein</fullName>
    </submittedName>
</protein>
<dbReference type="RefSeq" id="WP_257921595.1">
    <property type="nucleotide sequence ID" value="NZ_JAMXQV010000009.1"/>
</dbReference>
<feature type="region of interest" description="Disordered" evidence="1">
    <location>
        <begin position="1"/>
        <end position="52"/>
    </location>
</feature>
<keyword evidence="3" id="KW-1185">Reference proteome</keyword>
<proteinExistence type="predicted"/>
<organism evidence="2 3">
    <name type="scientific">Amycolatopsis iheyensis</name>
    <dbReference type="NCBI Taxonomy" id="2945988"/>
    <lineage>
        <taxon>Bacteria</taxon>
        <taxon>Bacillati</taxon>
        <taxon>Actinomycetota</taxon>
        <taxon>Actinomycetes</taxon>
        <taxon>Pseudonocardiales</taxon>
        <taxon>Pseudonocardiaceae</taxon>
        <taxon>Amycolatopsis</taxon>
    </lineage>
</organism>
<evidence type="ECO:0000313" key="3">
    <source>
        <dbReference type="Proteomes" id="UP001144096"/>
    </source>
</evidence>
<dbReference type="EMBL" id="JAMXQV010000009">
    <property type="protein sequence ID" value="MCR6484977.1"/>
    <property type="molecule type" value="Genomic_DNA"/>
</dbReference>
<gene>
    <name evidence="2" type="ORF">M8542_19285</name>
</gene>
<dbReference type="Proteomes" id="UP001144096">
    <property type="component" value="Unassembled WGS sequence"/>
</dbReference>
<evidence type="ECO:0000256" key="1">
    <source>
        <dbReference type="SAM" id="MobiDB-lite"/>
    </source>
</evidence>
<comment type="caution">
    <text evidence="2">The sequence shown here is derived from an EMBL/GenBank/DDBJ whole genome shotgun (WGS) entry which is preliminary data.</text>
</comment>
<evidence type="ECO:0000313" key="2">
    <source>
        <dbReference type="EMBL" id="MCR6484977.1"/>
    </source>
</evidence>
<accession>A0A9X2NBX4</accession>
<feature type="compositionally biased region" description="Basic and acidic residues" evidence="1">
    <location>
        <begin position="30"/>
        <end position="45"/>
    </location>
</feature>
<sequence length="52" mass="5662">MSESDEGPLTPDVPRPPGTPDVDLDIEIPEPEREKPDTQDVHEDAGEVEPPS</sequence>
<reference evidence="2" key="1">
    <citation type="submission" date="2022-06" db="EMBL/GenBank/DDBJ databases">
        <title>Amycolatopsis iheyaensis sp. nov., a new species of the genus Amycolatopsis isolated from soil in Iheya island, Japan.</title>
        <authorList>
            <person name="Ngamcharungchit C."/>
            <person name="Kanto H."/>
            <person name="Take A."/>
            <person name="Intra B."/>
            <person name="Matsumoto A."/>
            <person name="Panbangred W."/>
            <person name="Inahashi Y."/>
        </authorList>
    </citation>
    <scope>NUCLEOTIDE SEQUENCE</scope>
    <source>
        <strain evidence="2">OK19-0408</strain>
    </source>
</reference>